<dbReference type="InterPro" id="IPR050473">
    <property type="entry name" value="A2M/Complement_sys"/>
</dbReference>
<dbReference type="InterPro" id="IPR011625">
    <property type="entry name" value="A2M_N_BRD"/>
</dbReference>
<gene>
    <name evidence="5" type="primary">c3_1</name>
    <name evidence="5" type="ORF">N1851_013537</name>
</gene>
<dbReference type="Pfam" id="PF17789">
    <property type="entry name" value="MG4"/>
    <property type="match status" value="1"/>
</dbReference>
<dbReference type="CDD" id="cd00017">
    <property type="entry name" value="ANATO"/>
    <property type="match status" value="1"/>
</dbReference>
<dbReference type="EMBL" id="JAOPHQ010002355">
    <property type="protein sequence ID" value="KAK0147123.1"/>
    <property type="molecule type" value="Genomic_DNA"/>
</dbReference>
<dbReference type="SUPFAM" id="SSF47686">
    <property type="entry name" value="Anaphylotoxins (complement system)"/>
    <property type="match status" value="1"/>
</dbReference>
<dbReference type="InterPro" id="IPR040839">
    <property type="entry name" value="MG4"/>
</dbReference>
<evidence type="ECO:0000256" key="2">
    <source>
        <dbReference type="ARBA" id="ARBA00022525"/>
    </source>
</evidence>
<dbReference type="GO" id="GO:0005576">
    <property type="term" value="C:extracellular region"/>
    <property type="evidence" value="ECO:0007669"/>
    <property type="project" value="UniProtKB-SubCell"/>
</dbReference>
<feature type="domain" description="Anaphylatoxin-like" evidence="4">
    <location>
        <begin position="325"/>
        <end position="360"/>
    </location>
</feature>
<dbReference type="Proteomes" id="UP001174136">
    <property type="component" value="Unassembled WGS sequence"/>
</dbReference>
<evidence type="ECO:0000259" key="4">
    <source>
        <dbReference type="PROSITE" id="PS01178"/>
    </source>
</evidence>
<dbReference type="PROSITE" id="PS01177">
    <property type="entry name" value="ANAPHYLATOXIN_1"/>
    <property type="match status" value="1"/>
</dbReference>
<evidence type="ECO:0000313" key="6">
    <source>
        <dbReference type="Proteomes" id="UP001174136"/>
    </source>
</evidence>
<dbReference type="Pfam" id="PF07703">
    <property type="entry name" value="A2M_BRD"/>
    <property type="match status" value="1"/>
</dbReference>
<protein>
    <submittedName>
        <fullName evidence="5">Complement C3</fullName>
    </submittedName>
</protein>
<dbReference type="AlphaFoldDB" id="A0AA47P4A0"/>
<keyword evidence="6" id="KW-1185">Reference proteome</keyword>
<dbReference type="SMART" id="SM00104">
    <property type="entry name" value="ANATO"/>
    <property type="match status" value="1"/>
</dbReference>
<dbReference type="Gene3D" id="2.60.40.1930">
    <property type="match status" value="1"/>
</dbReference>
<organism evidence="5 6">
    <name type="scientific">Merluccius polli</name>
    <name type="common">Benguela hake</name>
    <name type="synonym">Merluccius cadenati</name>
    <dbReference type="NCBI Taxonomy" id="89951"/>
    <lineage>
        <taxon>Eukaryota</taxon>
        <taxon>Metazoa</taxon>
        <taxon>Chordata</taxon>
        <taxon>Craniata</taxon>
        <taxon>Vertebrata</taxon>
        <taxon>Euteleostomi</taxon>
        <taxon>Actinopterygii</taxon>
        <taxon>Neopterygii</taxon>
        <taxon>Teleostei</taxon>
        <taxon>Neoteleostei</taxon>
        <taxon>Acanthomorphata</taxon>
        <taxon>Zeiogadaria</taxon>
        <taxon>Gadariae</taxon>
        <taxon>Gadiformes</taxon>
        <taxon>Gadoidei</taxon>
        <taxon>Merlucciidae</taxon>
        <taxon>Merluccius</taxon>
    </lineage>
</organism>
<proteinExistence type="predicted"/>
<dbReference type="InterPro" id="IPR018081">
    <property type="entry name" value="Anaphylatoxin_comp_syst"/>
</dbReference>
<dbReference type="PROSITE" id="PS01178">
    <property type="entry name" value="ANAPHYLATOXIN_2"/>
    <property type="match status" value="1"/>
</dbReference>
<evidence type="ECO:0000256" key="1">
    <source>
        <dbReference type="ARBA" id="ARBA00004613"/>
    </source>
</evidence>
<dbReference type="SMART" id="SM01359">
    <property type="entry name" value="A2M_N_2"/>
    <property type="match status" value="1"/>
</dbReference>
<dbReference type="PANTHER" id="PTHR11412:SF81">
    <property type="entry name" value="COMPLEMENT C3"/>
    <property type="match status" value="1"/>
</dbReference>
<dbReference type="InterPro" id="IPR013783">
    <property type="entry name" value="Ig-like_fold"/>
</dbReference>
<dbReference type="Gene3D" id="1.20.91.20">
    <property type="entry name" value="Anaphylotoxins (complement system)"/>
    <property type="match status" value="1"/>
</dbReference>
<reference evidence="5" key="1">
    <citation type="journal article" date="2023" name="Front. Mar. Sci.">
        <title>A new Merluccius polli reference genome to investigate the effects of global change in West African waters.</title>
        <authorList>
            <person name="Mateo J.L."/>
            <person name="Blanco-Fernandez C."/>
            <person name="Garcia-Vazquez E."/>
            <person name="Machado-Schiaffino G."/>
        </authorList>
    </citation>
    <scope>NUCLEOTIDE SEQUENCE</scope>
    <source>
        <strain evidence="5">C29</strain>
        <tissue evidence="5">Fin</tissue>
    </source>
</reference>
<dbReference type="Gene3D" id="6.20.50.160">
    <property type="match status" value="1"/>
</dbReference>
<dbReference type="Pfam" id="PF01821">
    <property type="entry name" value="ANATO"/>
    <property type="match status" value="1"/>
</dbReference>
<name>A0AA47P4A0_MERPO</name>
<sequence length="420" mass="47819">MLGITGTSKQRTTKMVTEAAEVASRWLWIRRVESWVHVENPDGSPAPDVPLVVDPGQTPATTGENGIARLSVYQMENSNYLVITVSHLISLLIGRIFSSFNMRYIHQCLVKMKYQIQSRGQLVLHGRMRIEGRLTATQYLRVTKDMLPSFRIIAYYHKSNEVVSDSVWVDVIDTCMGSLKLEETRKSPSFLPRQTFHYKITGDPGATVGLVAVDKGVYALNNKHRLTQKKVWDTVEKADTGCTPGGGKNSMSVFHDAGLLFQNNISKTDDREGDDTRHSFSCHFPSNLDLELKCPVSTRKKRAYDILDVRTSLLIEYNNTLQHRCCLDGMSETPLSYSCERRKEYISDGEACSDAFFKCCQEIDKLRTESKIEDLHLARSKDKKIPTFDDGQWTIRTNFPESWLWLERKLPLCSDGKTTW</sequence>
<dbReference type="PANTHER" id="PTHR11412">
    <property type="entry name" value="MACROGLOBULIN / COMPLEMENT"/>
    <property type="match status" value="1"/>
</dbReference>
<dbReference type="Gene3D" id="1.20.50.70">
    <property type="match status" value="1"/>
</dbReference>
<dbReference type="InterPro" id="IPR000020">
    <property type="entry name" value="Anaphylatoxin/fibulin"/>
</dbReference>
<evidence type="ECO:0000256" key="3">
    <source>
        <dbReference type="ARBA" id="ARBA00023157"/>
    </source>
</evidence>
<keyword evidence="2" id="KW-0964">Secreted</keyword>
<accession>A0AA47P4A0</accession>
<keyword evidence="3" id="KW-1015">Disulfide bond</keyword>
<evidence type="ECO:0000313" key="5">
    <source>
        <dbReference type="EMBL" id="KAK0147123.1"/>
    </source>
</evidence>
<comment type="subcellular location">
    <subcellularLocation>
        <location evidence="1">Secreted</location>
    </subcellularLocation>
</comment>
<comment type="caution">
    <text evidence="5">The sequence shown here is derived from an EMBL/GenBank/DDBJ whole genome shotgun (WGS) entry which is preliminary data.</text>
</comment>
<dbReference type="Gene3D" id="2.60.40.10">
    <property type="entry name" value="Immunoglobulins"/>
    <property type="match status" value="1"/>
</dbReference>